<protein>
    <submittedName>
        <fullName evidence="1">Uncharacterized protein</fullName>
    </submittedName>
</protein>
<evidence type="ECO:0000313" key="2">
    <source>
        <dbReference type="Proteomes" id="UP000321183"/>
    </source>
</evidence>
<sequence length="82" mass="9481">MQGIDIKCLENYVISCVDDSRGMNIMSLEYLKGHILTDMIPSDDSPMPIKQRNTAWITKIDHYFKEYNKDIVCCVGTAHLIW</sequence>
<dbReference type="AlphaFoldDB" id="A0A510G6N0"/>
<evidence type="ECO:0000313" key="1">
    <source>
        <dbReference type="EMBL" id="BBJ31228.1"/>
    </source>
</evidence>
<proteinExistence type="predicted"/>
<dbReference type="Proteomes" id="UP000321183">
    <property type="component" value="Chromosome"/>
</dbReference>
<accession>A0A510G6N0</accession>
<organism evidence="1 2">
    <name type="scientific">Rickettsia asiatica</name>
    <dbReference type="NCBI Taxonomy" id="238800"/>
    <lineage>
        <taxon>Bacteria</taxon>
        <taxon>Pseudomonadati</taxon>
        <taxon>Pseudomonadota</taxon>
        <taxon>Alphaproteobacteria</taxon>
        <taxon>Rickettsiales</taxon>
        <taxon>Rickettsiaceae</taxon>
        <taxon>Rickettsieae</taxon>
        <taxon>Rickettsia</taxon>
        <taxon>spotted fever group</taxon>
    </lineage>
</organism>
<dbReference type="EMBL" id="AP019563">
    <property type="protein sequence ID" value="BBJ31228.1"/>
    <property type="molecule type" value="Genomic_DNA"/>
</dbReference>
<keyword evidence="2" id="KW-1185">Reference proteome</keyword>
<dbReference type="KEGG" id="ras:RAS_03370"/>
<reference evidence="1 2" key="1">
    <citation type="submission" date="2019-04" db="EMBL/GenBank/DDBJ databases">
        <title>Draft genome sequence of Rickettsia asiatica Maytaro1284.</title>
        <authorList>
            <person name="Thu M."/>
            <person name="Qiu Y."/>
            <person name="Nakao R."/>
        </authorList>
    </citation>
    <scope>NUCLEOTIDE SEQUENCE [LARGE SCALE GENOMIC DNA]</scope>
    <source>
        <strain evidence="1 2">Maytaro1284</strain>
    </source>
</reference>
<gene>
    <name evidence="1" type="ORF">RAS_03370</name>
</gene>
<dbReference type="RefSeq" id="WP_147141777.1">
    <property type="nucleotide sequence ID" value="NZ_AP019563.1"/>
</dbReference>
<name>A0A510G6N0_9RICK</name>